<evidence type="ECO:0000259" key="1">
    <source>
        <dbReference type="Pfam" id="PF00534"/>
    </source>
</evidence>
<dbReference type="PANTHER" id="PTHR45947:SF3">
    <property type="entry name" value="SULFOQUINOVOSYL TRANSFERASE SQD2"/>
    <property type="match status" value="1"/>
</dbReference>
<dbReference type="AlphaFoldDB" id="A0A0G0B3K4"/>
<dbReference type="Proteomes" id="UP000033866">
    <property type="component" value="Unassembled WGS sequence"/>
</dbReference>
<accession>A0A0G0B3K4</accession>
<protein>
    <submittedName>
        <fullName evidence="2">Glycosyl transferase group 1</fullName>
    </submittedName>
</protein>
<keyword evidence="2" id="KW-0808">Transferase</keyword>
<dbReference type="GO" id="GO:0016757">
    <property type="term" value="F:glycosyltransferase activity"/>
    <property type="evidence" value="ECO:0007669"/>
    <property type="project" value="InterPro"/>
</dbReference>
<reference evidence="2 3" key="1">
    <citation type="journal article" date="2015" name="Nature">
        <title>rRNA introns, odd ribosomes, and small enigmatic genomes across a large radiation of phyla.</title>
        <authorList>
            <person name="Brown C.T."/>
            <person name="Hug L.A."/>
            <person name="Thomas B.C."/>
            <person name="Sharon I."/>
            <person name="Castelle C.J."/>
            <person name="Singh A."/>
            <person name="Wilkins M.J."/>
            <person name="Williams K.H."/>
            <person name="Banfield J.F."/>
        </authorList>
    </citation>
    <scope>NUCLEOTIDE SEQUENCE [LARGE SCALE GENOMIC DNA]</scope>
</reference>
<dbReference type="EMBL" id="LBPV01000059">
    <property type="protein sequence ID" value="KKP63929.1"/>
    <property type="molecule type" value="Genomic_DNA"/>
</dbReference>
<dbReference type="PANTHER" id="PTHR45947">
    <property type="entry name" value="SULFOQUINOVOSYL TRANSFERASE SQD2"/>
    <property type="match status" value="1"/>
</dbReference>
<evidence type="ECO:0000313" key="2">
    <source>
        <dbReference type="EMBL" id="KKP63929.1"/>
    </source>
</evidence>
<evidence type="ECO:0000313" key="3">
    <source>
        <dbReference type="Proteomes" id="UP000033866"/>
    </source>
</evidence>
<dbReference type="InterPro" id="IPR050194">
    <property type="entry name" value="Glycosyltransferase_grp1"/>
</dbReference>
<comment type="caution">
    <text evidence="2">The sequence shown here is derived from an EMBL/GenBank/DDBJ whole genome shotgun (WGS) entry which is preliminary data.</text>
</comment>
<sequence>MSDKKTYNIAVVCDPLFKMGGAERQLMRILETFPQKTLFTAYCDKDFVRKEFPNITVKTSFMQYLPGKFKLRYFYQLFQPLAYRSFRFKGYDAILSLSISFAKFAKGNIPHVNICMSPPKFFWDKEQRTLVDDSNFSGINKALFKFYSFFMDTFLESIWKKWDRDAARRTDAMIAISNVVKDRIKKYYDLDSDVIYPPVEVKEIEKGSKNVKKENWFLYMGRVETYKGVELAIRAAVDAKVPLKVAGIGEDLARMKALVKELNAKGLVKFLGYYSDEEKPVLLAKAKALVFPTIGEDFGMVPVEANAAGTPVIAYRNGGVLETISERNPKTGMFFDKYDYKELSKIFKRFNIREYKAENCRKQAENFAIEIFKYKIKTYMEDILDEKKDNG</sequence>
<organism evidence="2 3">
    <name type="scientific">candidate division WS6 bacterium GW2011_GWE1_34_7</name>
    <dbReference type="NCBI Taxonomy" id="1619093"/>
    <lineage>
        <taxon>Bacteria</taxon>
        <taxon>Candidatus Dojkabacteria</taxon>
    </lineage>
</organism>
<proteinExistence type="predicted"/>
<dbReference type="Pfam" id="PF00534">
    <property type="entry name" value="Glycos_transf_1"/>
    <property type="match status" value="1"/>
</dbReference>
<gene>
    <name evidence="2" type="ORF">UR61_C0059G0004</name>
</gene>
<dbReference type="SUPFAM" id="SSF53756">
    <property type="entry name" value="UDP-Glycosyltransferase/glycogen phosphorylase"/>
    <property type="match status" value="1"/>
</dbReference>
<dbReference type="InterPro" id="IPR001296">
    <property type="entry name" value="Glyco_trans_1"/>
</dbReference>
<feature type="domain" description="Glycosyl transferase family 1" evidence="1">
    <location>
        <begin position="203"/>
        <end position="366"/>
    </location>
</feature>
<dbReference type="Gene3D" id="3.40.50.2000">
    <property type="entry name" value="Glycogen Phosphorylase B"/>
    <property type="match status" value="2"/>
</dbReference>
<dbReference type="PATRIC" id="fig|1619093.3.peg.544"/>
<name>A0A0G0B3K4_9BACT</name>